<feature type="region of interest" description="Disordered" evidence="1">
    <location>
        <begin position="1"/>
        <end position="22"/>
    </location>
</feature>
<name>A0ABQ7FAB5_9ACTN</name>
<protein>
    <submittedName>
        <fullName evidence="2">Uncharacterized protein</fullName>
    </submittedName>
</protein>
<organism evidence="2 3">
    <name type="scientific">Streptomyces lycii</name>
    <dbReference type="NCBI Taxonomy" id="2654337"/>
    <lineage>
        <taxon>Bacteria</taxon>
        <taxon>Bacillati</taxon>
        <taxon>Actinomycetota</taxon>
        <taxon>Actinomycetes</taxon>
        <taxon>Kitasatosporales</taxon>
        <taxon>Streptomycetaceae</taxon>
        <taxon>Streptomyces</taxon>
    </lineage>
</organism>
<comment type="caution">
    <text evidence="2">The sequence shown here is derived from an EMBL/GenBank/DDBJ whole genome shotgun (WGS) entry which is preliminary data.</text>
</comment>
<reference evidence="2 3" key="1">
    <citation type="submission" date="2019-10" db="EMBL/GenBank/DDBJ databases">
        <title>Streptomyces tenebrisbrunneis sp.nov., an endogenous actinomycete isolated from of Lycium ruthenicum.</title>
        <authorList>
            <person name="Ma L."/>
        </authorList>
    </citation>
    <scope>NUCLEOTIDE SEQUENCE [LARGE SCALE GENOMIC DNA]</scope>
    <source>
        <strain evidence="2 3">TRM 66187</strain>
    </source>
</reference>
<evidence type="ECO:0000313" key="3">
    <source>
        <dbReference type="Proteomes" id="UP000621266"/>
    </source>
</evidence>
<keyword evidence="3" id="KW-1185">Reference proteome</keyword>
<accession>A0ABQ7FAB5</accession>
<feature type="compositionally biased region" description="Basic residues" evidence="1">
    <location>
        <begin position="1"/>
        <end position="11"/>
    </location>
</feature>
<proteinExistence type="predicted"/>
<dbReference type="Proteomes" id="UP000621266">
    <property type="component" value="Unassembled WGS sequence"/>
</dbReference>
<sequence length="66" mass="7241">MAAARKTTRKAKPADREPRCPTCRSTGWDSEPIYVGPLGRHRKVGNVEAICSRCLGSGIDPTPDRF</sequence>
<dbReference type="RefSeq" id="WP_156207431.1">
    <property type="nucleotide sequence ID" value="NZ_WHPN01000392.1"/>
</dbReference>
<evidence type="ECO:0000256" key="1">
    <source>
        <dbReference type="SAM" id="MobiDB-lite"/>
    </source>
</evidence>
<gene>
    <name evidence="2" type="ORF">GCU69_27355</name>
</gene>
<dbReference type="EMBL" id="WHPN01000392">
    <property type="protein sequence ID" value="KAF4405991.1"/>
    <property type="molecule type" value="Genomic_DNA"/>
</dbReference>
<evidence type="ECO:0000313" key="2">
    <source>
        <dbReference type="EMBL" id="KAF4405991.1"/>
    </source>
</evidence>